<feature type="compositionally biased region" description="Basic and acidic residues" evidence="1">
    <location>
        <begin position="11"/>
        <end position="21"/>
    </location>
</feature>
<feature type="region of interest" description="Disordered" evidence="1">
    <location>
        <begin position="1"/>
        <end position="21"/>
    </location>
</feature>
<keyword evidence="3" id="KW-1185">Reference proteome</keyword>
<evidence type="ECO:0000313" key="2">
    <source>
        <dbReference type="EMBL" id="OMO81272.1"/>
    </source>
</evidence>
<organism evidence="2 3">
    <name type="scientific">Corchorus capsularis</name>
    <name type="common">Jute</name>
    <dbReference type="NCBI Taxonomy" id="210143"/>
    <lineage>
        <taxon>Eukaryota</taxon>
        <taxon>Viridiplantae</taxon>
        <taxon>Streptophyta</taxon>
        <taxon>Embryophyta</taxon>
        <taxon>Tracheophyta</taxon>
        <taxon>Spermatophyta</taxon>
        <taxon>Magnoliopsida</taxon>
        <taxon>eudicotyledons</taxon>
        <taxon>Gunneridae</taxon>
        <taxon>Pentapetalae</taxon>
        <taxon>rosids</taxon>
        <taxon>malvids</taxon>
        <taxon>Malvales</taxon>
        <taxon>Malvaceae</taxon>
        <taxon>Grewioideae</taxon>
        <taxon>Apeibeae</taxon>
        <taxon>Corchorus</taxon>
    </lineage>
</organism>
<proteinExistence type="predicted"/>
<reference evidence="2 3" key="1">
    <citation type="submission" date="2013-09" db="EMBL/GenBank/DDBJ databases">
        <title>Corchorus capsularis genome sequencing.</title>
        <authorList>
            <person name="Alam M."/>
            <person name="Haque M.S."/>
            <person name="Islam M.S."/>
            <person name="Emdad E.M."/>
            <person name="Islam M.M."/>
            <person name="Ahmed B."/>
            <person name="Halim A."/>
            <person name="Hossen Q.M.M."/>
            <person name="Hossain M.Z."/>
            <person name="Ahmed R."/>
            <person name="Khan M.M."/>
            <person name="Islam R."/>
            <person name="Rashid M.M."/>
            <person name="Khan S.A."/>
            <person name="Rahman M.S."/>
            <person name="Alam M."/>
        </authorList>
    </citation>
    <scope>NUCLEOTIDE SEQUENCE [LARGE SCALE GENOMIC DNA]</scope>
    <source>
        <strain evidence="3">cv. CVL-1</strain>
        <tissue evidence="2">Whole seedling</tissue>
    </source>
</reference>
<gene>
    <name evidence="2" type="ORF">CCACVL1_12500</name>
</gene>
<dbReference type="Gramene" id="OMO81272">
    <property type="protein sequence ID" value="OMO81272"/>
    <property type="gene ID" value="CCACVL1_12500"/>
</dbReference>
<name>A0A1R3IFA5_COCAP</name>
<dbReference type="Proteomes" id="UP000188268">
    <property type="component" value="Unassembled WGS sequence"/>
</dbReference>
<protein>
    <submittedName>
        <fullName evidence="2">Uncharacterized protein</fullName>
    </submittedName>
</protein>
<dbReference type="EMBL" id="AWWV01010199">
    <property type="protein sequence ID" value="OMO81272.1"/>
    <property type="molecule type" value="Genomic_DNA"/>
</dbReference>
<evidence type="ECO:0000256" key="1">
    <source>
        <dbReference type="SAM" id="MobiDB-lite"/>
    </source>
</evidence>
<evidence type="ECO:0000313" key="3">
    <source>
        <dbReference type="Proteomes" id="UP000188268"/>
    </source>
</evidence>
<sequence length="21" mass="2443">MAKNLGQKFYGNDEKREENNG</sequence>
<accession>A0A1R3IFA5</accession>
<dbReference type="AlphaFoldDB" id="A0A1R3IFA5"/>
<comment type="caution">
    <text evidence="2">The sequence shown here is derived from an EMBL/GenBank/DDBJ whole genome shotgun (WGS) entry which is preliminary data.</text>
</comment>